<keyword evidence="1" id="KW-0472">Membrane</keyword>
<protein>
    <submittedName>
        <fullName evidence="2">Uncharacterized protein</fullName>
    </submittedName>
</protein>
<dbReference type="Proteomes" id="UP000823674">
    <property type="component" value="Chromosome A10"/>
</dbReference>
<organism evidence="2 3">
    <name type="scientific">Brassica rapa subsp. trilocularis</name>
    <dbReference type="NCBI Taxonomy" id="1813537"/>
    <lineage>
        <taxon>Eukaryota</taxon>
        <taxon>Viridiplantae</taxon>
        <taxon>Streptophyta</taxon>
        <taxon>Embryophyta</taxon>
        <taxon>Tracheophyta</taxon>
        <taxon>Spermatophyta</taxon>
        <taxon>Magnoliopsida</taxon>
        <taxon>eudicotyledons</taxon>
        <taxon>Gunneridae</taxon>
        <taxon>Pentapetalae</taxon>
        <taxon>rosids</taxon>
        <taxon>malvids</taxon>
        <taxon>Brassicales</taxon>
        <taxon>Brassicaceae</taxon>
        <taxon>Brassiceae</taxon>
        <taxon>Brassica</taxon>
    </lineage>
</organism>
<accession>A0ABQ7KPH0</accession>
<feature type="non-terminal residue" evidence="2">
    <location>
        <position position="1"/>
    </location>
</feature>
<name>A0ABQ7KPH0_BRACM</name>
<evidence type="ECO:0000313" key="2">
    <source>
        <dbReference type="EMBL" id="KAG5375164.1"/>
    </source>
</evidence>
<keyword evidence="1" id="KW-0812">Transmembrane</keyword>
<keyword evidence="1" id="KW-1133">Transmembrane helix</keyword>
<proteinExistence type="predicted"/>
<gene>
    <name evidence="2" type="primary">A10g501400.1_BraROA</name>
    <name evidence="2" type="ORF">IGI04_039760</name>
</gene>
<reference evidence="2 3" key="1">
    <citation type="submission" date="2021-03" db="EMBL/GenBank/DDBJ databases">
        <authorList>
            <person name="King G.J."/>
            <person name="Bancroft I."/>
            <person name="Baten A."/>
            <person name="Bloomfield J."/>
            <person name="Borpatragohain P."/>
            <person name="He Z."/>
            <person name="Irish N."/>
            <person name="Irwin J."/>
            <person name="Liu K."/>
            <person name="Mauleon R.P."/>
            <person name="Moore J."/>
            <person name="Morris R."/>
            <person name="Ostergaard L."/>
            <person name="Wang B."/>
            <person name="Wells R."/>
        </authorList>
    </citation>
    <scope>NUCLEOTIDE SEQUENCE [LARGE SCALE GENOMIC DNA]</scope>
    <source>
        <strain evidence="2">R-o-18</strain>
        <tissue evidence="2">Leaf</tissue>
    </source>
</reference>
<sequence>ASSVVVISGSEPTSLVALRLEFRFREVEASKVPSLPVLFPGGGSFLSSAFAGFSLRGGFYLCFCGFGLVLMEELSSEDD</sequence>
<keyword evidence="3" id="KW-1185">Reference proteome</keyword>
<comment type="caution">
    <text evidence="2">The sequence shown here is derived from an EMBL/GenBank/DDBJ whole genome shotgun (WGS) entry which is preliminary data.</text>
</comment>
<evidence type="ECO:0000313" key="3">
    <source>
        <dbReference type="Proteomes" id="UP000823674"/>
    </source>
</evidence>
<feature type="transmembrane region" description="Helical" evidence="1">
    <location>
        <begin position="45"/>
        <end position="70"/>
    </location>
</feature>
<dbReference type="EMBL" id="JADBGQ010000010">
    <property type="protein sequence ID" value="KAG5375164.1"/>
    <property type="molecule type" value="Genomic_DNA"/>
</dbReference>
<evidence type="ECO:0000256" key="1">
    <source>
        <dbReference type="SAM" id="Phobius"/>
    </source>
</evidence>